<accession>A4J0R7</accession>
<feature type="domain" description="HTH luxR-type" evidence="1">
    <location>
        <begin position="25"/>
        <end position="52"/>
    </location>
</feature>
<dbReference type="InterPro" id="IPR000792">
    <property type="entry name" value="Tscrpt_reg_LuxR_C"/>
</dbReference>
<proteinExistence type="predicted"/>
<dbReference type="HOGENOM" id="CLU_195880_0_0_9"/>
<evidence type="ECO:0000313" key="3">
    <source>
        <dbReference type="Proteomes" id="UP000001556"/>
    </source>
</evidence>
<reference evidence="2 3" key="1">
    <citation type="submission" date="2007-03" db="EMBL/GenBank/DDBJ databases">
        <title>Complete sequence of Desulfotomaculum reducens MI-1.</title>
        <authorList>
            <consortium name="US DOE Joint Genome Institute"/>
            <person name="Copeland A."/>
            <person name="Lucas S."/>
            <person name="Lapidus A."/>
            <person name="Barry K."/>
            <person name="Detter J.C."/>
            <person name="Glavina del Rio T."/>
            <person name="Hammon N."/>
            <person name="Israni S."/>
            <person name="Dalin E."/>
            <person name="Tice H."/>
            <person name="Pitluck S."/>
            <person name="Sims D."/>
            <person name="Brettin T."/>
            <person name="Bruce D."/>
            <person name="Han C."/>
            <person name="Tapia R."/>
            <person name="Schmutz J."/>
            <person name="Larimer F."/>
            <person name="Land M."/>
            <person name="Hauser L."/>
            <person name="Kyrpides N."/>
            <person name="Kim E."/>
            <person name="Tebo B.M."/>
            <person name="Richardson P."/>
        </authorList>
    </citation>
    <scope>NUCLEOTIDE SEQUENCE [LARGE SCALE GENOMIC DNA]</scope>
    <source>
        <strain evidence="2 3">MI-1</strain>
    </source>
</reference>
<dbReference type="Pfam" id="PF08281">
    <property type="entry name" value="Sigma70_r4_2"/>
    <property type="match status" value="1"/>
</dbReference>
<sequence length="77" mass="8489">MQLEIRGAEKLSFRERQVVALKEMGYSTDKIAAKLNLSPSSVATLFNRAKSKGYQVVIVISGDSLGLFGPEEEEIDK</sequence>
<dbReference type="PROSITE" id="PS00622">
    <property type="entry name" value="HTH_LUXR_1"/>
    <property type="match status" value="1"/>
</dbReference>
<dbReference type="Gene3D" id="1.10.10.10">
    <property type="entry name" value="Winged helix-like DNA-binding domain superfamily/Winged helix DNA-binding domain"/>
    <property type="match status" value="1"/>
</dbReference>
<protein>
    <submittedName>
        <fullName evidence="2">RNA polymerase, sigma-24 subunit, ECF subfamily</fullName>
    </submittedName>
</protein>
<organism evidence="2 3">
    <name type="scientific">Desulforamulus reducens (strain ATCC BAA-1160 / DSM 100696 / MI-1)</name>
    <name type="common">Desulfotomaculum reducens</name>
    <dbReference type="NCBI Taxonomy" id="349161"/>
    <lineage>
        <taxon>Bacteria</taxon>
        <taxon>Bacillati</taxon>
        <taxon>Bacillota</taxon>
        <taxon>Clostridia</taxon>
        <taxon>Eubacteriales</taxon>
        <taxon>Peptococcaceae</taxon>
        <taxon>Desulforamulus</taxon>
    </lineage>
</organism>
<dbReference type="STRING" id="349161.Dred_0120"/>
<dbReference type="RefSeq" id="WP_011876514.1">
    <property type="nucleotide sequence ID" value="NC_009253.1"/>
</dbReference>
<dbReference type="GO" id="GO:0016987">
    <property type="term" value="F:sigma factor activity"/>
    <property type="evidence" value="ECO:0007669"/>
    <property type="project" value="InterPro"/>
</dbReference>
<dbReference type="SUPFAM" id="SSF46894">
    <property type="entry name" value="C-terminal effector domain of the bipartite response regulators"/>
    <property type="match status" value="1"/>
</dbReference>
<name>A4J0R7_DESRM</name>
<evidence type="ECO:0000259" key="1">
    <source>
        <dbReference type="PROSITE" id="PS00622"/>
    </source>
</evidence>
<dbReference type="InterPro" id="IPR036388">
    <property type="entry name" value="WH-like_DNA-bd_sf"/>
</dbReference>
<dbReference type="InterPro" id="IPR013249">
    <property type="entry name" value="RNA_pol_sigma70_r4_t2"/>
</dbReference>
<dbReference type="GO" id="GO:0003677">
    <property type="term" value="F:DNA binding"/>
    <property type="evidence" value="ECO:0007669"/>
    <property type="project" value="InterPro"/>
</dbReference>
<dbReference type="InterPro" id="IPR016032">
    <property type="entry name" value="Sig_transdc_resp-reg_C-effctor"/>
</dbReference>
<evidence type="ECO:0000313" key="2">
    <source>
        <dbReference type="EMBL" id="ABO48670.1"/>
    </source>
</evidence>
<keyword evidence="3" id="KW-1185">Reference proteome</keyword>
<dbReference type="eggNOG" id="COG1595">
    <property type="taxonomic scope" value="Bacteria"/>
</dbReference>
<gene>
    <name evidence="2" type="ordered locus">Dred_0120</name>
</gene>
<dbReference type="EMBL" id="CP000612">
    <property type="protein sequence ID" value="ABO48670.1"/>
    <property type="molecule type" value="Genomic_DNA"/>
</dbReference>
<dbReference type="KEGG" id="drm:Dred_0120"/>
<dbReference type="OrthoDB" id="1799459at2"/>
<dbReference type="GO" id="GO:0006352">
    <property type="term" value="P:DNA-templated transcription initiation"/>
    <property type="evidence" value="ECO:0007669"/>
    <property type="project" value="InterPro"/>
</dbReference>
<dbReference type="Proteomes" id="UP000001556">
    <property type="component" value="Chromosome"/>
</dbReference>
<dbReference type="AlphaFoldDB" id="A4J0R7"/>